<dbReference type="RefSeq" id="WP_046843455.1">
    <property type="nucleotide sequence ID" value="NZ_CP011389.1"/>
</dbReference>
<feature type="signal peptide" evidence="1">
    <location>
        <begin position="1"/>
        <end position="23"/>
    </location>
</feature>
<evidence type="ECO:0008006" key="4">
    <source>
        <dbReference type="Google" id="ProtNLM"/>
    </source>
</evidence>
<proteinExistence type="predicted"/>
<dbReference type="PROSITE" id="PS51257">
    <property type="entry name" value="PROKAR_LIPOPROTEIN"/>
    <property type="match status" value="1"/>
</dbReference>
<dbReference type="PATRIC" id="fig|1309411.5.peg.1474"/>
<gene>
    <name evidence="2" type="ORF">SY84_07230</name>
</gene>
<dbReference type="Proteomes" id="UP000034024">
    <property type="component" value="Chromosome"/>
</dbReference>
<reference evidence="2 3" key="1">
    <citation type="submission" date="2015-01" db="EMBL/GenBank/DDBJ databases">
        <title>Deinococcus soli/N5/whole genome sequencing.</title>
        <authorList>
            <person name="Kim M.K."/>
            <person name="Srinivasan S."/>
            <person name="Lee J.-J."/>
        </authorList>
    </citation>
    <scope>NUCLEOTIDE SEQUENCE [LARGE SCALE GENOMIC DNA]</scope>
    <source>
        <strain evidence="2 3">N5</strain>
    </source>
</reference>
<sequence length="244" mass="26099">MKKLAPLLLLAPLALGSCGLFNRAPKPVTTAGGTLTDAKVTYDASGDATTTYTAWSGGAGKVMLDLYDYTAKTTVKEGETTLAADGKFSFASLPTPKDSELSPYTEETQPTGCTSTVKVSDKGMRSATAIFRTDATKDVSVMLMDAAGKSETMGQLFYVDRAVKINGKQECKNALVTSVSDINVNFAKGWNWVTYKFTTTRVDDTTPYTVTYTATNGVASNLKWAQNVSSAQALNLNTLPFTLR</sequence>
<dbReference type="OrthoDB" id="73438at2"/>
<feature type="chain" id="PRO_5002517468" description="Lipoprotein" evidence="1">
    <location>
        <begin position="24"/>
        <end position="244"/>
    </location>
</feature>
<accession>A0A0F7JNL7</accession>
<name>A0A0F7JNL7_9DEIO</name>
<keyword evidence="1" id="KW-0732">Signal</keyword>
<evidence type="ECO:0000313" key="3">
    <source>
        <dbReference type="Proteomes" id="UP000034024"/>
    </source>
</evidence>
<dbReference type="AlphaFoldDB" id="A0A0F7JNL7"/>
<protein>
    <recommendedName>
        <fullName evidence="4">Lipoprotein</fullName>
    </recommendedName>
</protein>
<dbReference type="KEGG" id="dch:SY84_07230"/>
<keyword evidence="3" id="KW-1185">Reference proteome</keyword>
<evidence type="ECO:0000313" key="2">
    <source>
        <dbReference type="EMBL" id="AKH16884.1"/>
    </source>
</evidence>
<evidence type="ECO:0000256" key="1">
    <source>
        <dbReference type="SAM" id="SignalP"/>
    </source>
</evidence>
<organism evidence="2 3">
    <name type="scientific">Deinococcus soli</name>
    <name type="common">ex Cha et al. 2016</name>
    <dbReference type="NCBI Taxonomy" id="1309411"/>
    <lineage>
        <taxon>Bacteria</taxon>
        <taxon>Thermotogati</taxon>
        <taxon>Deinococcota</taxon>
        <taxon>Deinococci</taxon>
        <taxon>Deinococcales</taxon>
        <taxon>Deinococcaceae</taxon>
        <taxon>Deinococcus</taxon>
    </lineage>
</organism>
<dbReference type="EMBL" id="CP011389">
    <property type="protein sequence ID" value="AKH16884.1"/>
    <property type="molecule type" value="Genomic_DNA"/>
</dbReference>